<dbReference type="Proteomes" id="UP000605784">
    <property type="component" value="Unassembled WGS sequence"/>
</dbReference>
<evidence type="ECO:0000259" key="1">
    <source>
        <dbReference type="Pfam" id="PF01575"/>
    </source>
</evidence>
<feature type="domain" description="MaoC-like" evidence="1">
    <location>
        <begin position="17"/>
        <end position="126"/>
    </location>
</feature>
<dbReference type="EMBL" id="BMOU01000001">
    <property type="protein sequence ID" value="GGN88613.1"/>
    <property type="molecule type" value="Genomic_DNA"/>
</dbReference>
<dbReference type="Pfam" id="PF01575">
    <property type="entry name" value="MaoC_dehydratas"/>
    <property type="match status" value="1"/>
</dbReference>
<gene>
    <name evidence="2" type="ORF">GCM10009030_08520</name>
</gene>
<dbReference type="Gene3D" id="3.10.129.10">
    <property type="entry name" value="Hotdog Thioesterase"/>
    <property type="match status" value="1"/>
</dbReference>
<sequence length="153" mass="16959">MQAPSKDTDRYFEDIEAGETFTVESARTITEADVVNFAGLSGDFHPLHVSTTRAAESDFGERIAHGNLVFSVAEALVADMNPRSFSYGYDSVRFVTPVGIGTTLTVHREVVETEEYNDALGRVVYEYEVTDDDGTTLLVCRHITLVERRDAES</sequence>
<evidence type="ECO:0000313" key="3">
    <source>
        <dbReference type="Proteomes" id="UP000605784"/>
    </source>
</evidence>
<reference evidence="2" key="1">
    <citation type="journal article" date="2014" name="Int. J. Syst. Evol. Microbiol.">
        <title>Complete genome sequence of Corynebacterium casei LMG S-19264T (=DSM 44701T), isolated from a smear-ripened cheese.</title>
        <authorList>
            <consortium name="US DOE Joint Genome Institute (JGI-PGF)"/>
            <person name="Walter F."/>
            <person name="Albersmeier A."/>
            <person name="Kalinowski J."/>
            <person name="Ruckert C."/>
        </authorList>
    </citation>
    <scope>NUCLEOTIDE SEQUENCE</scope>
    <source>
        <strain evidence="2">JCM 17820</strain>
    </source>
</reference>
<proteinExistence type="predicted"/>
<dbReference type="RefSeq" id="WP_188994856.1">
    <property type="nucleotide sequence ID" value="NZ_BMOU01000001.1"/>
</dbReference>
<name>A0A830GIL7_9EURY</name>
<dbReference type="PANTHER" id="PTHR43664">
    <property type="entry name" value="MONOAMINE OXIDASE-RELATED"/>
    <property type="match status" value="1"/>
</dbReference>
<accession>A0A830GIL7</accession>
<dbReference type="PANTHER" id="PTHR43664:SF1">
    <property type="entry name" value="BETA-METHYLMALYL-COA DEHYDRATASE"/>
    <property type="match status" value="1"/>
</dbReference>
<reference evidence="2" key="2">
    <citation type="submission" date="2020-09" db="EMBL/GenBank/DDBJ databases">
        <authorList>
            <person name="Sun Q."/>
            <person name="Ohkuma M."/>
        </authorList>
    </citation>
    <scope>NUCLEOTIDE SEQUENCE</scope>
    <source>
        <strain evidence="2">JCM 17820</strain>
    </source>
</reference>
<dbReference type="InterPro" id="IPR029069">
    <property type="entry name" value="HotDog_dom_sf"/>
</dbReference>
<comment type="caution">
    <text evidence="2">The sequence shown here is derived from an EMBL/GenBank/DDBJ whole genome shotgun (WGS) entry which is preliminary data.</text>
</comment>
<evidence type="ECO:0000313" key="2">
    <source>
        <dbReference type="EMBL" id="GGN88613.1"/>
    </source>
</evidence>
<dbReference type="SUPFAM" id="SSF54637">
    <property type="entry name" value="Thioesterase/thiol ester dehydrase-isomerase"/>
    <property type="match status" value="1"/>
</dbReference>
<dbReference type="InterPro" id="IPR002539">
    <property type="entry name" value="MaoC-like_dom"/>
</dbReference>
<organism evidence="2 3">
    <name type="scientific">Haloarcula pellucida</name>
    <dbReference type="NCBI Taxonomy" id="1427151"/>
    <lineage>
        <taxon>Archaea</taxon>
        <taxon>Methanobacteriati</taxon>
        <taxon>Methanobacteriota</taxon>
        <taxon>Stenosarchaea group</taxon>
        <taxon>Halobacteria</taxon>
        <taxon>Halobacteriales</taxon>
        <taxon>Haloarculaceae</taxon>
        <taxon>Haloarcula</taxon>
    </lineage>
</organism>
<keyword evidence="3" id="KW-1185">Reference proteome</keyword>
<protein>
    <submittedName>
        <fullName evidence="2">MaoC family dehydratase</fullName>
    </submittedName>
</protein>
<dbReference type="InterPro" id="IPR052342">
    <property type="entry name" value="MCH/BMMD"/>
</dbReference>
<dbReference type="AlphaFoldDB" id="A0A830GIL7"/>